<proteinExistence type="predicted"/>
<reference evidence="1 2" key="1">
    <citation type="journal article" date="2023" name="Nucleic Acids Res.">
        <title>The hologenome of Daphnia magna reveals possible DNA methylation and microbiome-mediated evolution of the host genome.</title>
        <authorList>
            <person name="Chaturvedi A."/>
            <person name="Li X."/>
            <person name="Dhandapani V."/>
            <person name="Marshall H."/>
            <person name="Kissane S."/>
            <person name="Cuenca-Cambronero M."/>
            <person name="Asole G."/>
            <person name="Calvet F."/>
            <person name="Ruiz-Romero M."/>
            <person name="Marangio P."/>
            <person name="Guigo R."/>
            <person name="Rago D."/>
            <person name="Mirbahai L."/>
            <person name="Eastwood N."/>
            <person name="Colbourne J.K."/>
            <person name="Zhou J."/>
            <person name="Mallon E."/>
            <person name="Orsini L."/>
        </authorList>
    </citation>
    <scope>NUCLEOTIDE SEQUENCE [LARGE SCALE GENOMIC DNA]</scope>
    <source>
        <strain evidence="1">LRV0_1</strain>
    </source>
</reference>
<accession>A0ABQ9YUA8</accession>
<dbReference type="EMBL" id="JAOYFB010000001">
    <property type="protein sequence ID" value="KAK4004252.1"/>
    <property type="molecule type" value="Genomic_DNA"/>
</dbReference>
<name>A0ABQ9YUA8_9CRUS</name>
<keyword evidence="2" id="KW-1185">Reference proteome</keyword>
<evidence type="ECO:0000313" key="2">
    <source>
        <dbReference type="Proteomes" id="UP001234178"/>
    </source>
</evidence>
<evidence type="ECO:0000313" key="1">
    <source>
        <dbReference type="EMBL" id="KAK4004252.1"/>
    </source>
</evidence>
<sequence length="83" mass="9433">MWSFVKNMVRKESIPAVEGYSIRTNHNIHNTSQEKAELFLSIFSGAYPRDIKTLIANNLNSQTPNPLNHAITFEELENSTPKS</sequence>
<organism evidence="1 2">
    <name type="scientific">Daphnia magna</name>
    <dbReference type="NCBI Taxonomy" id="35525"/>
    <lineage>
        <taxon>Eukaryota</taxon>
        <taxon>Metazoa</taxon>
        <taxon>Ecdysozoa</taxon>
        <taxon>Arthropoda</taxon>
        <taxon>Crustacea</taxon>
        <taxon>Branchiopoda</taxon>
        <taxon>Diplostraca</taxon>
        <taxon>Cladocera</taxon>
        <taxon>Anomopoda</taxon>
        <taxon>Daphniidae</taxon>
        <taxon>Daphnia</taxon>
    </lineage>
</organism>
<protein>
    <submittedName>
        <fullName evidence="1">Uncharacterized protein</fullName>
    </submittedName>
</protein>
<comment type="caution">
    <text evidence="1">The sequence shown here is derived from an EMBL/GenBank/DDBJ whole genome shotgun (WGS) entry which is preliminary data.</text>
</comment>
<dbReference type="Proteomes" id="UP001234178">
    <property type="component" value="Unassembled WGS sequence"/>
</dbReference>
<gene>
    <name evidence="1" type="ORF">OUZ56_005994</name>
</gene>